<dbReference type="AlphaFoldDB" id="A0A0L0F013"/>
<evidence type="ECO:0000313" key="2">
    <source>
        <dbReference type="Proteomes" id="UP000054560"/>
    </source>
</evidence>
<sequence>DSLETQRLLSQNNELLRENSVMVANSRQWEKDLHSVYEQLKAKTKELASAKEVSYSLYPLCGYTCRVYAGLDSLAGSMQ</sequence>
<accession>A0A0L0F013</accession>
<keyword evidence="2" id="KW-1185">Reference proteome</keyword>
<gene>
    <name evidence="1" type="ORF">SARC_17488</name>
</gene>
<proteinExistence type="predicted"/>
<dbReference type="GeneID" id="25917992"/>
<dbReference type="RefSeq" id="XP_014143893.1">
    <property type="nucleotide sequence ID" value="XM_014288418.1"/>
</dbReference>
<dbReference type="EMBL" id="KQ252550">
    <property type="protein sequence ID" value="KNC69991.1"/>
    <property type="molecule type" value="Genomic_DNA"/>
</dbReference>
<evidence type="ECO:0000313" key="1">
    <source>
        <dbReference type="EMBL" id="KNC69991.1"/>
    </source>
</evidence>
<dbReference type="Proteomes" id="UP000054560">
    <property type="component" value="Unassembled WGS sequence"/>
</dbReference>
<feature type="non-terminal residue" evidence="1">
    <location>
        <position position="1"/>
    </location>
</feature>
<protein>
    <submittedName>
        <fullName evidence="1">Uncharacterized protein</fullName>
    </submittedName>
</protein>
<organism evidence="1 2">
    <name type="scientific">Sphaeroforma arctica JP610</name>
    <dbReference type="NCBI Taxonomy" id="667725"/>
    <lineage>
        <taxon>Eukaryota</taxon>
        <taxon>Ichthyosporea</taxon>
        <taxon>Ichthyophonida</taxon>
        <taxon>Sphaeroforma</taxon>
    </lineage>
</organism>
<name>A0A0L0F013_9EUKA</name>
<reference evidence="1 2" key="1">
    <citation type="submission" date="2011-02" db="EMBL/GenBank/DDBJ databases">
        <title>The Genome Sequence of Sphaeroforma arctica JP610.</title>
        <authorList>
            <consortium name="The Broad Institute Genome Sequencing Platform"/>
            <person name="Russ C."/>
            <person name="Cuomo C."/>
            <person name="Young S.K."/>
            <person name="Zeng Q."/>
            <person name="Gargeya S."/>
            <person name="Alvarado L."/>
            <person name="Berlin A."/>
            <person name="Chapman S.B."/>
            <person name="Chen Z."/>
            <person name="Freedman E."/>
            <person name="Gellesch M."/>
            <person name="Goldberg J."/>
            <person name="Griggs A."/>
            <person name="Gujja S."/>
            <person name="Heilman E."/>
            <person name="Heiman D."/>
            <person name="Howarth C."/>
            <person name="Mehta T."/>
            <person name="Neiman D."/>
            <person name="Pearson M."/>
            <person name="Roberts A."/>
            <person name="Saif S."/>
            <person name="Shea T."/>
            <person name="Shenoy N."/>
            <person name="Sisk P."/>
            <person name="Stolte C."/>
            <person name="Sykes S."/>
            <person name="White J."/>
            <person name="Yandava C."/>
            <person name="Burger G."/>
            <person name="Gray M.W."/>
            <person name="Holland P.W.H."/>
            <person name="King N."/>
            <person name="Lang F.B.F."/>
            <person name="Roger A.J."/>
            <person name="Ruiz-Trillo I."/>
            <person name="Haas B."/>
            <person name="Nusbaum C."/>
            <person name="Birren B."/>
        </authorList>
    </citation>
    <scope>NUCLEOTIDE SEQUENCE [LARGE SCALE GENOMIC DNA]</scope>
    <source>
        <strain evidence="1 2">JP610</strain>
    </source>
</reference>